<dbReference type="AlphaFoldDB" id="X7ZWC1"/>
<dbReference type="InterPro" id="IPR037069">
    <property type="entry name" value="AcylCoA_DH/ox_N_sf"/>
</dbReference>
<dbReference type="InterPro" id="IPR009100">
    <property type="entry name" value="AcylCoA_DH/oxidase_NM_dom_sf"/>
</dbReference>
<dbReference type="SUPFAM" id="SSF56645">
    <property type="entry name" value="Acyl-CoA dehydrogenase NM domain-like"/>
    <property type="match status" value="1"/>
</dbReference>
<sequence>MTRLTADEARELGQTVRAACERLATEERVRAIAYGDSAVGGYDTELWQVLCRQVGVGAIALPEDLGGAGYGRAPWASSPMNSAGPWPQCRSWRQRCSRPACWRTLA</sequence>
<evidence type="ECO:0000313" key="1">
    <source>
        <dbReference type="EMBL" id="EUA23296.1"/>
    </source>
</evidence>
<dbReference type="EMBL" id="JAOB01000069">
    <property type="protein sequence ID" value="EUA23296.1"/>
    <property type="molecule type" value="Genomic_DNA"/>
</dbReference>
<comment type="caution">
    <text evidence="1">The sequence shown here is derived from an EMBL/GenBank/DDBJ whole genome shotgun (WGS) entry which is preliminary data.</text>
</comment>
<dbReference type="Gene3D" id="1.10.540.10">
    <property type="entry name" value="Acyl-CoA dehydrogenase/oxidase, N-terminal domain"/>
    <property type="match status" value="1"/>
</dbReference>
<accession>X7ZWC1</accession>
<reference evidence="1" key="1">
    <citation type="submission" date="2014-01" db="EMBL/GenBank/DDBJ databases">
        <authorList>
            <person name="Brown-Elliot B."/>
            <person name="Wallace R."/>
            <person name="Lenaerts A."/>
            <person name="Ordway D."/>
            <person name="DeGroote M.A."/>
            <person name="Parker T."/>
            <person name="Sizemore C."/>
            <person name="Tallon L.J."/>
            <person name="Sadzewicz L.K."/>
            <person name="Sengamalay N."/>
            <person name="Fraser C.M."/>
            <person name="Hine E."/>
            <person name="Shefchek K.A."/>
            <person name="Das S.P."/>
            <person name="Tettelin H."/>
        </authorList>
    </citation>
    <scope>NUCLEOTIDE SEQUENCE [LARGE SCALE GENOMIC DNA]</scope>
    <source>
        <strain evidence="1">4042</strain>
    </source>
</reference>
<protein>
    <submittedName>
        <fullName evidence="1">Acyl-CoA dehydrogenase, N-terminal domain protein</fullName>
    </submittedName>
</protein>
<dbReference type="PATRIC" id="fig|1299334.3.peg.6972"/>
<organism evidence="1">
    <name type="scientific">Mycobacterium xenopi 4042</name>
    <dbReference type="NCBI Taxonomy" id="1299334"/>
    <lineage>
        <taxon>Bacteria</taxon>
        <taxon>Bacillati</taxon>
        <taxon>Actinomycetota</taxon>
        <taxon>Actinomycetes</taxon>
        <taxon>Mycobacteriales</taxon>
        <taxon>Mycobacteriaceae</taxon>
        <taxon>Mycobacterium</taxon>
    </lineage>
</organism>
<name>X7ZWC1_MYCXE</name>
<gene>
    <name evidence="1" type="ORF">I553_5005</name>
</gene>
<proteinExistence type="predicted"/>
<dbReference type="GO" id="GO:0016627">
    <property type="term" value="F:oxidoreductase activity, acting on the CH-CH group of donors"/>
    <property type="evidence" value="ECO:0007669"/>
    <property type="project" value="InterPro"/>
</dbReference>
<dbReference type="GO" id="GO:0050660">
    <property type="term" value="F:flavin adenine dinucleotide binding"/>
    <property type="evidence" value="ECO:0007669"/>
    <property type="project" value="InterPro"/>
</dbReference>